<evidence type="ECO:0000256" key="5">
    <source>
        <dbReference type="ARBA" id="ARBA00022692"/>
    </source>
</evidence>
<dbReference type="GeneID" id="33349969"/>
<keyword evidence="10" id="KW-1038">Host endoplasmic reticulum</keyword>
<dbReference type="EMBL" id="MF078061">
    <property type="protein sequence ID" value="ASE06183.1"/>
    <property type="molecule type" value="Genomic_RNA"/>
</dbReference>
<dbReference type="InterPro" id="IPR003411">
    <property type="entry name" value="TGBp3"/>
</dbReference>
<comment type="function">
    <text evidence="11">Plays a role in viral cell-to-cell propagation, by facilitating genome transport to neighboring plant cells through plasmosdesmata. May induce the formation of granular vesicles derived from the Endoplasmic reticulum, which align on actin filaments.</text>
</comment>
<protein>
    <recommendedName>
        <fullName evidence="3">Movement protein TGBp3</fullName>
    </recommendedName>
    <alternativeName>
        <fullName evidence="12">Triple gene block 3 protein</fullName>
    </alternativeName>
</protein>
<keyword evidence="4" id="KW-0813">Transport</keyword>
<dbReference type="GO" id="GO:0046740">
    <property type="term" value="P:transport of virus in host, cell to cell"/>
    <property type="evidence" value="ECO:0007669"/>
    <property type="project" value="UniProtKB-KW"/>
</dbReference>
<keyword evidence="14" id="KW-1185">Reference proteome</keyword>
<keyword evidence="7" id="KW-1133">Transmembrane helix</keyword>
<dbReference type="KEGG" id="vg:33349969"/>
<reference evidence="13" key="1">
    <citation type="submission" date="2017-05" db="EMBL/GenBank/DDBJ databases">
        <title>Characterization of complete genome of Euonymus yellow vein virus, a distinct species of Potexvirus (Alphaflexiviridae) isolated from Euonymus bungeanus in Liaoning, North China.</title>
        <authorList>
            <person name="Yang C."/>
            <person name="Han T."/>
        </authorList>
    </citation>
    <scope>NUCLEOTIDE SEQUENCE [LARGE SCALE GENOMIC DNA]</scope>
    <source>
        <strain evidence="13">LNsyA</strain>
    </source>
</reference>
<accession>A0A218MK29</accession>
<sequence length="93" mass="10383">MRSIEAICIVSLSLALIVALTWQAPNRCFVEISGAHVRFVGCAESPQLWEAVKAVKPHTHGLSYQDSKVQDVSLESRMVRRPGTRRQDKDCGF</sequence>
<evidence type="ECO:0000313" key="13">
    <source>
        <dbReference type="EMBL" id="ASE06183.1"/>
    </source>
</evidence>
<evidence type="ECO:0000256" key="3">
    <source>
        <dbReference type="ARBA" id="ARBA00013812"/>
    </source>
</evidence>
<evidence type="ECO:0000256" key="4">
    <source>
        <dbReference type="ARBA" id="ARBA00022448"/>
    </source>
</evidence>
<dbReference type="RefSeq" id="YP_009389422.1">
    <property type="nucleotide sequence ID" value="NC_035190.1"/>
</dbReference>
<proteinExistence type="inferred from homology"/>
<comment type="similarity">
    <text evidence="2">Belongs to the Tymovirales TGBp3 protein family.</text>
</comment>
<comment type="subcellular location">
    <subcellularLocation>
        <location evidence="1">Host endoplasmic reticulum membrane</location>
    </subcellularLocation>
</comment>
<evidence type="ECO:0000256" key="9">
    <source>
        <dbReference type="ARBA" id="ARBA00023136"/>
    </source>
</evidence>
<dbReference type="Proteomes" id="UP000202617">
    <property type="component" value="Segment"/>
</dbReference>
<evidence type="ECO:0000256" key="7">
    <source>
        <dbReference type="ARBA" id="ARBA00022989"/>
    </source>
</evidence>
<evidence type="ECO:0000256" key="1">
    <source>
        <dbReference type="ARBA" id="ARBA00004625"/>
    </source>
</evidence>
<organism evidence="13">
    <name type="scientific">Euonymus yellow vein virus</name>
    <dbReference type="NCBI Taxonomy" id="2013968"/>
    <lineage>
        <taxon>Viruses</taxon>
        <taxon>Riboviria</taxon>
        <taxon>Orthornavirae</taxon>
        <taxon>Kitrinoviricota</taxon>
        <taxon>Alsuviricetes</taxon>
        <taxon>Tymovirales</taxon>
        <taxon>Alphaflexiviridae</taxon>
        <taxon>Potexvirus</taxon>
        <taxon>Potexvirus flavivenae</taxon>
    </lineage>
</organism>
<evidence type="ECO:0000313" key="14">
    <source>
        <dbReference type="Proteomes" id="UP000202617"/>
    </source>
</evidence>
<evidence type="ECO:0000256" key="2">
    <source>
        <dbReference type="ARBA" id="ARBA00010355"/>
    </source>
</evidence>
<evidence type="ECO:0000256" key="12">
    <source>
        <dbReference type="ARBA" id="ARBA00033148"/>
    </source>
</evidence>
<evidence type="ECO:0000256" key="6">
    <source>
        <dbReference type="ARBA" id="ARBA00022870"/>
    </source>
</evidence>
<keyword evidence="5" id="KW-0812">Transmembrane</keyword>
<evidence type="ECO:0000256" key="8">
    <source>
        <dbReference type="ARBA" id="ARBA00023031"/>
    </source>
</evidence>
<keyword evidence="8" id="KW-0916">Viral movement protein</keyword>
<keyword evidence="6" id="KW-1043">Host membrane</keyword>
<dbReference type="Pfam" id="PF02495">
    <property type="entry name" value="TGBp3"/>
    <property type="match status" value="1"/>
</dbReference>
<dbReference type="GO" id="GO:0044167">
    <property type="term" value="C:host cell endoplasmic reticulum membrane"/>
    <property type="evidence" value="ECO:0007669"/>
    <property type="project" value="UniProtKB-SubCell"/>
</dbReference>
<evidence type="ECO:0000256" key="11">
    <source>
        <dbReference type="ARBA" id="ARBA00025270"/>
    </source>
</evidence>
<name>A0A218MK29_9VIRU</name>
<keyword evidence="9" id="KW-0472">Membrane</keyword>
<evidence type="ECO:0000256" key="10">
    <source>
        <dbReference type="ARBA" id="ARBA00023184"/>
    </source>
</evidence>